<dbReference type="EMBL" id="JYDQ01000787">
    <property type="protein sequence ID" value="KRY06450.1"/>
    <property type="molecule type" value="Genomic_DNA"/>
</dbReference>
<organism evidence="2 3">
    <name type="scientific">Trichinella patagoniensis</name>
    <dbReference type="NCBI Taxonomy" id="990121"/>
    <lineage>
        <taxon>Eukaryota</taxon>
        <taxon>Metazoa</taxon>
        <taxon>Ecdysozoa</taxon>
        <taxon>Nematoda</taxon>
        <taxon>Enoplea</taxon>
        <taxon>Dorylaimia</taxon>
        <taxon>Trichinellida</taxon>
        <taxon>Trichinellidae</taxon>
        <taxon>Trichinella</taxon>
    </lineage>
</organism>
<name>A0A0V0Z1M0_9BILA</name>
<dbReference type="AlphaFoldDB" id="A0A0V0Z1M0"/>
<reference evidence="2 3" key="1">
    <citation type="submission" date="2015-01" db="EMBL/GenBank/DDBJ databases">
        <title>Evolution of Trichinella species and genotypes.</title>
        <authorList>
            <person name="Korhonen P.K."/>
            <person name="Edoardo P."/>
            <person name="Giuseppe L.R."/>
            <person name="Gasser R.B."/>
        </authorList>
    </citation>
    <scope>NUCLEOTIDE SEQUENCE [LARGE SCALE GENOMIC DNA]</scope>
    <source>
        <strain evidence="2">ISS2496</strain>
    </source>
</reference>
<comment type="caution">
    <text evidence="2">The sequence shown here is derived from an EMBL/GenBank/DDBJ whole genome shotgun (WGS) entry which is preliminary data.</text>
</comment>
<sequence length="63" mass="7103">MEQMKPVKISRENRIVPPKDKGSEEQDGLLVQQKYACLRDKSCINFTSGVQLDTSTEPTIFAC</sequence>
<keyword evidence="3" id="KW-1185">Reference proteome</keyword>
<evidence type="ECO:0000313" key="2">
    <source>
        <dbReference type="EMBL" id="KRY06450.1"/>
    </source>
</evidence>
<feature type="region of interest" description="Disordered" evidence="1">
    <location>
        <begin position="1"/>
        <end position="26"/>
    </location>
</feature>
<feature type="compositionally biased region" description="Basic and acidic residues" evidence="1">
    <location>
        <begin position="9"/>
        <end position="24"/>
    </location>
</feature>
<gene>
    <name evidence="2" type="ORF">T12_92</name>
</gene>
<evidence type="ECO:0000256" key="1">
    <source>
        <dbReference type="SAM" id="MobiDB-lite"/>
    </source>
</evidence>
<accession>A0A0V0Z1M0</accession>
<evidence type="ECO:0000313" key="3">
    <source>
        <dbReference type="Proteomes" id="UP000054783"/>
    </source>
</evidence>
<dbReference type="Proteomes" id="UP000054783">
    <property type="component" value="Unassembled WGS sequence"/>
</dbReference>
<protein>
    <submittedName>
        <fullName evidence="2">Uncharacterized protein</fullName>
    </submittedName>
</protein>
<proteinExistence type="predicted"/>